<dbReference type="GO" id="GO:0015031">
    <property type="term" value="P:protein transport"/>
    <property type="evidence" value="ECO:0007669"/>
    <property type="project" value="UniProtKB-KW"/>
</dbReference>
<evidence type="ECO:0000256" key="6">
    <source>
        <dbReference type="ARBA" id="ARBA00022989"/>
    </source>
</evidence>
<gene>
    <name evidence="12" type="ORF">DDZ44_01665</name>
</gene>
<keyword evidence="5" id="KW-0653">Protein transport</keyword>
<evidence type="ECO:0000256" key="7">
    <source>
        <dbReference type="ARBA" id="ARBA00023136"/>
    </source>
</evidence>
<name>A0A354YTW9_9FIRM</name>
<dbReference type="CDD" id="cd20070">
    <property type="entry name" value="5TM_YidC_Alb3"/>
    <property type="match status" value="1"/>
</dbReference>
<protein>
    <recommendedName>
        <fullName evidence="11">Membrane insertase YidC/Oxa/ALB C-terminal domain-containing protein</fullName>
    </recommendedName>
</protein>
<feature type="domain" description="Membrane insertase YidC/Oxa/ALB C-terminal" evidence="11">
    <location>
        <begin position="28"/>
        <end position="197"/>
    </location>
</feature>
<evidence type="ECO:0000259" key="11">
    <source>
        <dbReference type="Pfam" id="PF02096"/>
    </source>
</evidence>
<dbReference type="GO" id="GO:0032977">
    <property type="term" value="F:membrane insertase activity"/>
    <property type="evidence" value="ECO:0007669"/>
    <property type="project" value="InterPro"/>
</dbReference>
<evidence type="ECO:0000256" key="1">
    <source>
        <dbReference type="ARBA" id="ARBA00004651"/>
    </source>
</evidence>
<evidence type="ECO:0000256" key="9">
    <source>
        <dbReference type="RuleBase" id="RU003945"/>
    </source>
</evidence>
<keyword evidence="4 9" id="KW-0812">Transmembrane</keyword>
<sequence length="197" mass="22799">MWHSFVQWFASVIQFMYGITDSLGVANYGLAIILMTIVIKIVLFPITHKQLKSMRAMQEIQPRMKYIQEKYKDDPQTMQLKVMELYKEHGVNPLGGCLPLVIQMPIFIAFYQSLFNFKFAVEEHARFLWIPNIGSSDPWYILAVLAAATTFIQQRVSMVDTKDPTQKSMLYVMPLFMAWIAATMPAGLPLYWVTFNI</sequence>
<evidence type="ECO:0000256" key="4">
    <source>
        <dbReference type="ARBA" id="ARBA00022692"/>
    </source>
</evidence>
<dbReference type="NCBIfam" id="TIGR03592">
    <property type="entry name" value="yidC_oxa1_cterm"/>
    <property type="match status" value="1"/>
</dbReference>
<evidence type="ECO:0000256" key="8">
    <source>
        <dbReference type="ARBA" id="ARBA00023186"/>
    </source>
</evidence>
<proteinExistence type="inferred from homology"/>
<evidence type="ECO:0000313" key="13">
    <source>
        <dbReference type="Proteomes" id="UP000263273"/>
    </source>
</evidence>
<dbReference type="GO" id="GO:0051205">
    <property type="term" value="P:protein insertion into membrane"/>
    <property type="evidence" value="ECO:0007669"/>
    <property type="project" value="TreeGrafter"/>
</dbReference>
<dbReference type="InterPro" id="IPR001708">
    <property type="entry name" value="YidC/ALB3/OXA1/COX18"/>
</dbReference>
<evidence type="ECO:0000256" key="2">
    <source>
        <dbReference type="ARBA" id="ARBA00022448"/>
    </source>
</evidence>
<dbReference type="GO" id="GO:0005886">
    <property type="term" value="C:plasma membrane"/>
    <property type="evidence" value="ECO:0007669"/>
    <property type="project" value="UniProtKB-SubCell"/>
</dbReference>
<keyword evidence="7 10" id="KW-0472">Membrane</keyword>
<dbReference type="InterPro" id="IPR047196">
    <property type="entry name" value="YidC_ALB_C"/>
</dbReference>
<comment type="caution">
    <text evidence="12">The sequence shown here is derived from an EMBL/GenBank/DDBJ whole genome shotgun (WGS) entry which is preliminary data.</text>
</comment>
<evidence type="ECO:0000313" key="12">
    <source>
        <dbReference type="EMBL" id="HBK52634.1"/>
    </source>
</evidence>
<feature type="non-terminal residue" evidence="12">
    <location>
        <position position="197"/>
    </location>
</feature>
<dbReference type="PANTHER" id="PTHR12428">
    <property type="entry name" value="OXA1"/>
    <property type="match status" value="1"/>
</dbReference>
<evidence type="ECO:0000256" key="5">
    <source>
        <dbReference type="ARBA" id="ARBA00022927"/>
    </source>
</evidence>
<dbReference type="PRINTS" id="PR01900">
    <property type="entry name" value="YIDCPROTEIN"/>
</dbReference>
<organism evidence="12 13">
    <name type="scientific">Syntrophomonas wolfei</name>
    <dbReference type="NCBI Taxonomy" id="863"/>
    <lineage>
        <taxon>Bacteria</taxon>
        <taxon>Bacillati</taxon>
        <taxon>Bacillota</taxon>
        <taxon>Clostridia</taxon>
        <taxon>Eubacteriales</taxon>
        <taxon>Syntrophomonadaceae</taxon>
        <taxon>Syntrophomonas</taxon>
    </lineage>
</organism>
<feature type="transmembrane region" description="Helical" evidence="10">
    <location>
        <begin position="25"/>
        <end position="47"/>
    </location>
</feature>
<evidence type="ECO:0000256" key="3">
    <source>
        <dbReference type="ARBA" id="ARBA00022475"/>
    </source>
</evidence>
<keyword evidence="6 10" id="KW-1133">Transmembrane helix</keyword>
<dbReference type="AlphaFoldDB" id="A0A354YTW9"/>
<keyword evidence="2" id="KW-0813">Transport</keyword>
<accession>A0A354YTW9</accession>
<dbReference type="PANTHER" id="PTHR12428:SF65">
    <property type="entry name" value="CYTOCHROME C OXIDASE ASSEMBLY PROTEIN COX18, MITOCHONDRIAL"/>
    <property type="match status" value="1"/>
</dbReference>
<dbReference type="InterPro" id="IPR028055">
    <property type="entry name" value="YidC/Oxa/ALB_C"/>
</dbReference>
<dbReference type="EMBL" id="DNZF01000036">
    <property type="protein sequence ID" value="HBK52634.1"/>
    <property type="molecule type" value="Genomic_DNA"/>
</dbReference>
<evidence type="ECO:0000256" key="10">
    <source>
        <dbReference type="SAM" id="Phobius"/>
    </source>
</evidence>
<feature type="transmembrane region" description="Helical" evidence="10">
    <location>
        <begin position="91"/>
        <end position="111"/>
    </location>
</feature>
<comment type="similarity">
    <text evidence="9">Belongs to the OXA1/ALB3/YidC family.</text>
</comment>
<dbReference type="Proteomes" id="UP000263273">
    <property type="component" value="Unassembled WGS sequence"/>
</dbReference>
<dbReference type="Pfam" id="PF02096">
    <property type="entry name" value="60KD_IMP"/>
    <property type="match status" value="1"/>
</dbReference>
<keyword evidence="8" id="KW-0143">Chaperone</keyword>
<dbReference type="PRINTS" id="PR00701">
    <property type="entry name" value="60KDINNERMP"/>
</dbReference>
<dbReference type="STRING" id="378794.GCA_001570625_00370"/>
<keyword evidence="3" id="KW-1003">Cell membrane</keyword>
<comment type="subcellular location">
    <subcellularLocation>
        <location evidence="1">Cell membrane</location>
        <topology evidence="1">Multi-pass membrane protein</topology>
    </subcellularLocation>
    <subcellularLocation>
        <location evidence="9">Membrane</location>
        <topology evidence="9">Multi-pass membrane protein</topology>
    </subcellularLocation>
</comment>
<feature type="transmembrane region" description="Helical" evidence="10">
    <location>
        <begin position="170"/>
        <end position="192"/>
    </location>
</feature>
<reference evidence="12 13" key="1">
    <citation type="journal article" date="2018" name="Nat. Biotechnol.">
        <title>A standardized bacterial taxonomy based on genome phylogeny substantially revises the tree of life.</title>
        <authorList>
            <person name="Parks D.H."/>
            <person name="Chuvochina M."/>
            <person name="Waite D.W."/>
            <person name="Rinke C."/>
            <person name="Skarshewski A."/>
            <person name="Chaumeil P.A."/>
            <person name="Hugenholtz P."/>
        </authorList>
    </citation>
    <scope>NUCLEOTIDE SEQUENCE [LARGE SCALE GENOMIC DNA]</scope>
    <source>
        <strain evidence="12">UBA10948</strain>
    </source>
</reference>